<dbReference type="EMBL" id="JANPWB010000014">
    <property type="protein sequence ID" value="KAJ1098987.1"/>
    <property type="molecule type" value="Genomic_DNA"/>
</dbReference>
<name>A0AAV7M912_PLEWA</name>
<proteinExistence type="predicted"/>
<accession>A0AAV7M912</accession>
<protein>
    <submittedName>
        <fullName evidence="1">Uncharacterized protein</fullName>
    </submittedName>
</protein>
<gene>
    <name evidence="1" type="ORF">NDU88_004092</name>
</gene>
<dbReference type="AlphaFoldDB" id="A0AAV7M912"/>
<dbReference type="Proteomes" id="UP001066276">
    <property type="component" value="Chromosome 10"/>
</dbReference>
<sequence length="131" mass="14499">MESRSCLMLVLGVASVSRSAPAPYISRDALADVPTGLHNSPMDEADLPVLNEGDPVHTQLPQGNRAINEIGEPNGESVVLYRRNNHVTKKKPRRRPGAFSFLSRFEDTANWLPEIDATQMSFAYDHPLQTT</sequence>
<reference evidence="1" key="1">
    <citation type="journal article" date="2022" name="bioRxiv">
        <title>Sequencing and chromosome-scale assembly of the giantPleurodeles waltlgenome.</title>
        <authorList>
            <person name="Brown T."/>
            <person name="Elewa A."/>
            <person name="Iarovenko S."/>
            <person name="Subramanian E."/>
            <person name="Araus A.J."/>
            <person name="Petzold A."/>
            <person name="Susuki M."/>
            <person name="Suzuki K.-i.T."/>
            <person name="Hayashi T."/>
            <person name="Toyoda A."/>
            <person name="Oliveira C."/>
            <person name="Osipova E."/>
            <person name="Leigh N.D."/>
            <person name="Simon A."/>
            <person name="Yun M.H."/>
        </authorList>
    </citation>
    <scope>NUCLEOTIDE SEQUENCE</scope>
    <source>
        <strain evidence="1">20211129_DDA</strain>
        <tissue evidence="1">Liver</tissue>
    </source>
</reference>
<keyword evidence="2" id="KW-1185">Reference proteome</keyword>
<evidence type="ECO:0000313" key="1">
    <source>
        <dbReference type="EMBL" id="KAJ1098987.1"/>
    </source>
</evidence>
<comment type="caution">
    <text evidence="1">The sequence shown here is derived from an EMBL/GenBank/DDBJ whole genome shotgun (WGS) entry which is preliminary data.</text>
</comment>
<organism evidence="1 2">
    <name type="scientific">Pleurodeles waltl</name>
    <name type="common">Iberian ribbed newt</name>
    <dbReference type="NCBI Taxonomy" id="8319"/>
    <lineage>
        <taxon>Eukaryota</taxon>
        <taxon>Metazoa</taxon>
        <taxon>Chordata</taxon>
        <taxon>Craniata</taxon>
        <taxon>Vertebrata</taxon>
        <taxon>Euteleostomi</taxon>
        <taxon>Amphibia</taxon>
        <taxon>Batrachia</taxon>
        <taxon>Caudata</taxon>
        <taxon>Salamandroidea</taxon>
        <taxon>Salamandridae</taxon>
        <taxon>Pleurodelinae</taxon>
        <taxon>Pleurodeles</taxon>
    </lineage>
</organism>
<evidence type="ECO:0000313" key="2">
    <source>
        <dbReference type="Proteomes" id="UP001066276"/>
    </source>
</evidence>